<dbReference type="SUPFAM" id="SSF54585">
    <property type="entry name" value="Cdc48 domain 2-like"/>
    <property type="match status" value="1"/>
</dbReference>
<evidence type="ECO:0000313" key="7">
    <source>
        <dbReference type="EMBL" id="TNJ27997.1"/>
    </source>
</evidence>
<reference evidence="7 8" key="1">
    <citation type="submission" date="2019-05" db="EMBL/GenBank/DDBJ databases">
        <title>The compact genome of Giardia muris reveals important steps in the evolution of intestinal protozoan parasites.</title>
        <authorList>
            <person name="Xu F."/>
            <person name="Jimenez-Gonzalez A."/>
            <person name="Einarsson E."/>
            <person name="Astvaldsson A."/>
            <person name="Peirasmaki D."/>
            <person name="Eckmann L."/>
            <person name="Andersson J.O."/>
            <person name="Svard S.G."/>
            <person name="Jerlstrom-Hultqvist J."/>
        </authorList>
    </citation>
    <scope>NUCLEOTIDE SEQUENCE [LARGE SCALE GENOMIC DNA]</scope>
    <source>
        <strain evidence="7 8">Roberts-Thomson</strain>
    </source>
</reference>
<keyword evidence="2" id="KW-0547">Nucleotide-binding</keyword>
<keyword evidence="1" id="KW-0677">Repeat</keyword>
<comment type="caution">
    <text evidence="7">The sequence shown here is derived from an EMBL/GenBank/DDBJ whole genome shotgun (WGS) entry which is preliminary data.</text>
</comment>
<evidence type="ECO:0000256" key="2">
    <source>
        <dbReference type="ARBA" id="ARBA00022741"/>
    </source>
</evidence>
<evidence type="ECO:0000313" key="8">
    <source>
        <dbReference type="Proteomes" id="UP000315496"/>
    </source>
</evidence>
<dbReference type="SMART" id="SM01073">
    <property type="entry name" value="CDC48_N"/>
    <property type="match status" value="1"/>
</dbReference>
<dbReference type="InterPro" id="IPR003338">
    <property type="entry name" value="CDC4_N-term_subdom"/>
</dbReference>
<dbReference type="Gene3D" id="3.40.50.300">
    <property type="entry name" value="P-loop containing nucleotide triphosphate hydrolases"/>
    <property type="match status" value="2"/>
</dbReference>
<feature type="domain" description="AAA+ ATPase" evidence="5">
    <location>
        <begin position="258"/>
        <end position="405"/>
    </location>
</feature>
<dbReference type="Pfam" id="PF00004">
    <property type="entry name" value="AAA"/>
    <property type="match status" value="2"/>
</dbReference>
<dbReference type="FunFam" id="3.40.50.300:FF:002994">
    <property type="entry name" value="ATPase, AAA family protein"/>
    <property type="match status" value="1"/>
</dbReference>
<protein>
    <submittedName>
        <fullName evidence="7">AAA family ATPase</fullName>
    </submittedName>
</protein>
<evidence type="ECO:0000259" key="5">
    <source>
        <dbReference type="SMART" id="SM00382"/>
    </source>
</evidence>
<dbReference type="GO" id="GO:0005829">
    <property type="term" value="C:cytosol"/>
    <property type="evidence" value="ECO:0007669"/>
    <property type="project" value="TreeGrafter"/>
</dbReference>
<dbReference type="InterPro" id="IPR003959">
    <property type="entry name" value="ATPase_AAA_core"/>
</dbReference>
<dbReference type="GO" id="GO:0034098">
    <property type="term" value="C:VCP-NPL4-UFD1 AAA ATPase complex"/>
    <property type="evidence" value="ECO:0007669"/>
    <property type="project" value="TreeGrafter"/>
</dbReference>
<dbReference type="FunFam" id="3.40.50.300:FF:000018">
    <property type="entry name" value="Cell division control 48"/>
    <property type="match status" value="1"/>
</dbReference>
<feature type="region of interest" description="Disordered" evidence="4">
    <location>
        <begin position="852"/>
        <end position="871"/>
    </location>
</feature>
<dbReference type="SUPFAM" id="SSF52540">
    <property type="entry name" value="P-loop containing nucleoside triphosphate hydrolases"/>
    <property type="match status" value="2"/>
</dbReference>
<keyword evidence="3" id="KW-0067">ATP-binding</keyword>
<organism evidence="7 8">
    <name type="scientific">Giardia muris</name>
    <dbReference type="NCBI Taxonomy" id="5742"/>
    <lineage>
        <taxon>Eukaryota</taxon>
        <taxon>Metamonada</taxon>
        <taxon>Diplomonadida</taxon>
        <taxon>Hexamitidae</taxon>
        <taxon>Giardiinae</taxon>
        <taxon>Giardia</taxon>
    </lineage>
</organism>
<dbReference type="GO" id="GO:0005634">
    <property type="term" value="C:nucleus"/>
    <property type="evidence" value="ECO:0007669"/>
    <property type="project" value="TreeGrafter"/>
</dbReference>
<dbReference type="PROSITE" id="PS00674">
    <property type="entry name" value="AAA"/>
    <property type="match status" value="2"/>
</dbReference>
<name>A0A4Z1T4K3_GIAMU</name>
<dbReference type="Proteomes" id="UP000315496">
    <property type="component" value="Chromosome 3"/>
</dbReference>
<evidence type="ECO:0000256" key="3">
    <source>
        <dbReference type="ARBA" id="ARBA00022840"/>
    </source>
</evidence>
<dbReference type="GO" id="GO:0031593">
    <property type="term" value="F:polyubiquitin modification-dependent protein binding"/>
    <property type="evidence" value="ECO:0007669"/>
    <property type="project" value="TreeGrafter"/>
</dbReference>
<dbReference type="Pfam" id="PF17862">
    <property type="entry name" value="AAA_lid_3"/>
    <property type="match status" value="2"/>
</dbReference>
<dbReference type="Gene3D" id="1.10.8.60">
    <property type="match status" value="2"/>
</dbReference>
<dbReference type="InterPro" id="IPR027417">
    <property type="entry name" value="P-loop_NTPase"/>
</dbReference>
<dbReference type="EMBL" id="VDLU01000003">
    <property type="protein sequence ID" value="TNJ27997.1"/>
    <property type="molecule type" value="Genomic_DNA"/>
</dbReference>
<dbReference type="FunFam" id="1.10.8.60:FF:000057">
    <property type="entry name" value="AAA family ATPase, CDC48 subfamily"/>
    <property type="match status" value="1"/>
</dbReference>
<dbReference type="AlphaFoldDB" id="A0A4Z1T4K3"/>
<dbReference type="InterPro" id="IPR003960">
    <property type="entry name" value="ATPase_AAA_CS"/>
</dbReference>
<keyword evidence="8" id="KW-1185">Reference proteome</keyword>
<dbReference type="InterPro" id="IPR029067">
    <property type="entry name" value="CDC48_domain_2-like_sf"/>
</dbReference>
<evidence type="ECO:0000256" key="1">
    <source>
        <dbReference type="ARBA" id="ARBA00022737"/>
    </source>
</evidence>
<dbReference type="InterPro" id="IPR050168">
    <property type="entry name" value="AAA_ATPase_domain"/>
</dbReference>
<gene>
    <name evidence="7" type="ORF">GMRT_13490</name>
</gene>
<dbReference type="Pfam" id="PF02359">
    <property type="entry name" value="CDC48_N"/>
    <property type="match status" value="1"/>
</dbReference>
<feature type="domain" description="CDC48 N-terminal subdomain" evidence="6">
    <location>
        <begin position="13"/>
        <end position="102"/>
    </location>
</feature>
<sequence length="871" mass="95848">MDSRSICEKFSNRFLVRDNPGGDNSQVFISSEKLNTLGLFEGDYVKIRGRFNKKTHAMIQAFKPTKSSDRIDDITILMNRTIRTNLGVNLGDIVILSAASDLPYHKRIKVLPFAQDLEGLNISGYTVKPGPDGKAQPPPNPGKVYDLFDICLVPYFKDKCRPVTEGDTFKIMTTALPVNREIEFRVVLTDPSPACIVMDGGDIFYEGEAIDRDEYERENTKVGYSDLGGLGKELGLIREQIELPLRHPELFSYLGVKPPRGILLTGPPGCGKTTIGKAIANEAGAYFFLLNGAEIMSSMAGESEKNLRKAFDICEQEAEKSAAENDGVGCAILFIDEIDCIAGNRADSKGEVEKRIVSQLLTLMDGIKPRSNVIVLAATNRPNTIDPALRRFGRFDREIAIPVPDETGRMEILSIHTRKLKLHPDGVDLQRIAADTNGYVGADLAQICTEAAMNCVRESMEAVLDMESEAKLDDNELSKIFITDAHFAAAIAKVTPSTLRETVIEMPTTTWDDIGGLENTKRELVELIQYPILYKDKYQQMGIEPSRGALLWGPPGTGKSLLAKAIANECNCNYISIKGPELLSKWVGESEQNIRNIFDKARQAAPCVLFFDEIESVTQHRGSSSSGGGEVTDRMLNQLLTELDGVGVRKDVFIIGATNRPDTIDSALMRPGRLDTLIYIPLPDYESRISILKAHLRKSKVNEAEVKLEDIARVTEGYSGADLAEICSRACKYSIRENVQKFTQAMRAFETLRANTLARYKGSLPKEKEEELKREEAKISEQFGDASIHGRHFVQAVRESRKSISEQELRRFEAFKQAYSGGIGDGLGEGGNAARKNVNPAVANFSFGGTATSSAAPKKTLGGGSAESNLF</sequence>
<dbReference type="Gene3D" id="3.10.330.10">
    <property type="match status" value="1"/>
</dbReference>
<dbReference type="GO" id="GO:0005524">
    <property type="term" value="F:ATP binding"/>
    <property type="evidence" value="ECO:0007669"/>
    <property type="project" value="UniProtKB-KW"/>
</dbReference>
<dbReference type="GO" id="GO:0030970">
    <property type="term" value="P:retrograde protein transport, ER to cytosol"/>
    <property type="evidence" value="ECO:0007669"/>
    <property type="project" value="TreeGrafter"/>
</dbReference>
<proteinExistence type="predicted"/>
<dbReference type="VEuPathDB" id="GiardiaDB:GMRT_13490"/>
<dbReference type="InterPro" id="IPR041569">
    <property type="entry name" value="AAA_lid_3"/>
</dbReference>
<evidence type="ECO:0000256" key="4">
    <source>
        <dbReference type="SAM" id="MobiDB-lite"/>
    </source>
</evidence>
<dbReference type="Gene3D" id="2.40.40.20">
    <property type="match status" value="1"/>
</dbReference>
<dbReference type="GO" id="GO:0097352">
    <property type="term" value="P:autophagosome maturation"/>
    <property type="evidence" value="ECO:0007669"/>
    <property type="project" value="TreeGrafter"/>
</dbReference>
<dbReference type="PANTHER" id="PTHR23077">
    <property type="entry name" value="AAA-FAMILY ATPASE"/>
    <property type="match status" value="1"/>
</dbReference>
<dbReference type="InterPro" id="IPR003593">
    <property type="entry name" value="AAA+_ATPase"/>
</dbReference>
<dbReference type="InterPro" id="IPR009010">
    <property type="entry name" value="Asp_de-COase-like_dom_sf"/>
</dbReference>
<feature type="domain" description="AAA+ ATPase" evidence="5">
    <location>
        <begin position="545"/>
        <end position="684"/>
    </location>
</feature>
<dbReference type="GO" id="GO:0051228">
    <property type="term" value="P:mitotic spindle disassembly"/>
    <property type="evidence" value="ECO:0007669"/>
    <property type="project" value="TreeGrafter"/>
</dbReference>
<dbReference type="GO" id="GO:0016887">
    <property type="term" value="F:ATP hydrolysis activity"/>
    <property type="evidence" value="ECO:0007669"/>
    <property type="project" value="InterPro"/>
</dbReference>
<accession>A0A4Z1T4K3</accession>
<dbReference type="SMART" id="SM00382">
    <property type="entry name" value="AAA"/>
    <property type="match status" value="2"/>
</dbReference>
<dbReference type="OrthoDB" id="27435at2759"/>
<dbReference type="PANTHER" id="PTHR23077:SF171">
    <property type="entry name" value="NUCLEAR VALOSIN-CONTAINING PROTEIN-LIKE"/>
    <property type="match status" value="1"/>
</dbReference>
<evidence type="ECO:0000259" key="6">
    <source>
        <dbReference type="SMART" id="SM01073"/>
    </source>
</evidence>
<dbReference type="SUPFAM" id="SSF50692">
    <property type="entry name" value="ADC-like"/>
    <property type="match status" value="1"/>
</dbReference>